<evidence type="ECO:0000256" key="4">
    <source>
        <dbReference type="ARBA" id="ARBA00022679"/>
    </source>
</evidence>
<evidence type="ECO:0000256" key="9">
    <source>
        <dbReference type="SAM" id="Coils"/>
    </source>
</evidence>
<dbReference type="CDD" id="cd00082">
    <property type="entry name" value="HisKA"/>
    <property type="match status" value="1"/>
</dbReference>
<dbReference type="Gene3D" id="3.30.565.10">
    <property type="entry name" value="Histidine kinase-like ATPase, C-terminal domain"/>
    <property type="match status" value="1"/>
</dbReference>
<keyword evidence="8" id="KW-0902">Two-component regulatory system</keyword>
<evidence type="ECO:0000256" key="7">
    <source>
        <dbReference type="ARBA" id="ARBA00022840"/>
    </source>
</evidence>
<dbReference type="Pfam" id="PF00512">
    <property type="entry name" value="HisKA"/>
    <property type="match status" value="1"/>
</dbReference>
<evidence type="ECO:0000256" key="1">
    <source>
        <dbReference type="ARBA" id="ARBA00000085"/>
    </source>
</evidence>
<dbReference type="InterPro" id="IPR003661">
    <property type="entry name" value="HisK_dim/P_dom"/>
</dbReference>
<keyword evidence="5" id="KW-0547">Nucleotide-binding</keyword>
<dbReference type="SUPFAM" id="SSF47384">
    <property type="entry name" value="Homodimeric domain of signal transducing histidine kinase"/>
    <property type="match status" value="1"/>
</dbReference>
<keyword evidence="10" id="KW-1133">Transmembrane helix</keyword>
<evidence type="ECO:0000256" key="10">
    <source>
        <dbReference type="SAM" id="Phobius"/>
    </source>
</evidence>
<dbReference type="SMART" id="SM00388">
    <property type="entry name" value="HisKA"/>
    <property type="match status" value="1"/>
</dbReference>
<accession>Q1D7X8</accession>
<keyword evidence="10" id="KW-0812">Transmembrane</keyword>
<dbReference type="InterPro" id="IPR005467">
    <property type="entry name" value="His_kinase_dom"/>
</dbReference>
<dbReference type="PRINTS" id="PR00344">
    <property type="entry name" value="BCTRLSENSOR"/>
</dbReference>
<dbReference type="InterPro" id="IPR004358">
    <property type="entry name" value="Sig_transdc_His_kin-like_C"/>
</dbReference>
<dbReference type="SUPFAM" id="SSF55874">
    <property type="entry name" value="ATPase domain of HSP90 chaperone/DNA topoisomerase II/histidine kinase"/>
    <property type="match status" value="1"/>
</dbReference>
<evidence type="ECO:0000313" key="12">
    <source>
        <dbReference type="EMBL" id="ABF90785.1"/>
    </source>
</evidence>
<evidence type="ECO:0000256" key="2">
    <source>
        <dbReference type="ARBA" id="ARBA00012438"/>
    </source>
</evidence>
<dbReference type="Gene3D" id="1.10.287.130">
    <property type="match status" value="1"/>
</dbReference>
<dbReference type="SMART" id="SM00387">
    <property type="entry name" value="HATPase_c"/>
    <property type="match status" value="1"/>
</dbReference>
<evidence type="ECO:0000256" key="6">
    <source>
        <dbReference type="ARBA" id="ARBA00022777"/>
    </source>
</evidence>
<evidence type="ECO:0000256" key="3">
    <source>
        <dbReference type="ARBA" id="ARBA00022553"/>
    </source>
</evidence>
<keyword evidence="3" id="KW-0597">Phosphoprotein</keyword>
<feature type="domain" description="Histidine kinase" evidence="11">
    <location>
        <begin position="294"/>
        <end position="507"/>
    </location>
</feature>
<feature type="transmembrane region" description="Helical" evidence="10">
    <location>
        <begin position="110"/>
        <end position="128"/>
    </location>
</feature>
<proteinExistence type="predicted"/>
<keyword evidence="6 12" id="KW-0418">Kinase</keyword>
<evidence type="ECO:0000256" key="8">
    <source>
        <dbReference type="ARBA" id="ARBA00023012"/>
    </source>
</evidence>
<evidence type="ECO:0000259" key="11">
    <source>
        <dbReference type="PROSITE" id="PS50109"/>
    </source>
</evidence>
<dbReference type="GO" id="GO:0000155">
    <property type="term" value="F:phosphorelay sensor kinase activity"/>
    <property type="evidence" value="ECO:0007669"/>
    <property type="project" value="InterPro"/>
</dbReference>
<dbReference type="InterPro" id="IPR036097">
    <property type="entry name" value="HisK_dim/P_sf"/>
</dbReference>
<feature type="coiled-coil region" evidence="9">
    <location>
        <begin position="258"/>
        <end position="285"/>
    </location>
</feature>
<dbReference type="HOGENOM" id="CLU_027948_0_0_7"/>
<comment type="catalytic activity">
    <reaction evidence="1">
        <text>ATP + protein L-histidine = ADP + protein N-phospho-L-histidine.</text>
        <dbReference type="EC" id="2.7.13.3"/>
    </reaction>
</comment>
<keyword evidence="13" id="KW-1185">Reference proteome</keyword>
<gene>
    <name evidence="12" type="ordered locus">MXAN_3036</name>
</gene>
<sequence>MAGVSHAMIDQDVGAPVLRGRFGHTRGENVRTEGTVSTETSGNMVLTRGVDALEVRVDALLGEHLEAVRRRVDSRFAVLMVGQWLVAIAVAAVLSPFAWQGTSRVVHPHLQVAVVLGGLLSAFPLVLVRLRAGDVVTRHVVAVAQMLWAALFIHLTGGRIETHFYVFGSLAFLAFYRDPAVMATATVTAVLEHCLRGIWWPESIFGVSNPAWWRFLEHAFWMVFVNGVLVIACRETLGEMRRVAVQQVLLEGAYANERVDHEHALARVRREMSSYREQAARVEKLAAVGRMTATVSHELRNPLAAARTANAVVVRHLRKLDVTLADQRLQRFLEIIERELAVCSRISSELLDFARERPLELRPCSLHALMEEVLDVVPGREGVRIQNSVPLSLASPWVDRELLRKVLINLVQNAVEAMPAGRLGRVDVFAEGGNGSAFIIRVSDNGMGIPEAMQERIFEPLFTTKPAGTGLGLSVVASTVRQHGGTLRVESREGEGSVFTLCLPAGCPAAEVAL</sequence>
<dbReference type="KEGG" id="mxa:MXAN_3036"/>
<dbReference type="PANTHER" id="PTHR43065:SF10">
    <property type="entry name" value="PEROXIDE STRESS-ACTIVATED HISTIDINE KINASE MAK3"/>
    <property type="match status" value="1"/>
</dbReference>
<evidence type="ECO:0000313" key="13">
    <source>
        <dbReference type="Proteomes" id="UP000002402"/>
    </source>
</evidence>
<dbReference type="EC" id="2.7.13.3" evidence="2"/>
<dbReference type="InterPro" id="IPR036890">
    <property type="entry name" value="HATPase_C_sf"/>
</dbReference>
<dbReference type="EMBL" id="CP000113">
    <property type="protein sequence ID" value="ABF90785.1"/>
    <property type="molecule type" value="Genomic_DNA"/>
</dbReference>
<dbReference type="InterPro" id="IPR003594">
    <property type="entry name" value="HATPase_dom"/>
</dbReference>
<dbReference type="STRING" id="246197.MXAN_3036"/>
<dbReference type="Pfam" id="PF02518">
    <property type="entry name" value="HATPase_c"/>
    <property type="match status" value="1"/>
</dbReference>
<feature type="transmembrane region" description="Helical" evidence="10">
    <location>
        <begin position="140"/>
        <end position="160"/>
    </location>
</feature>
<dbReference type="AlphaFoldDB" id="Q1D7X8"/>
<dbReference type="eggNOG" id="COG4191">
    <property type="taxonomic scope" value="Bacteria"/>
</dbReference>
<keyword evidence="10" id="KW-0472">Membrane</keyword>
<dbReference type="PROSITE" id="PS50109">
    <property type="entry name" value="HIS_KIN"/>
    <property type="match status" value="1"/>
</dbReference>
<protein>
    <recommendedName>
        <fullName evidence="2">histidine kinase</fullName>
        <ecNumber evidence="2">2.7.13.3</ecNumber>
    </recommendedName>
</protein>
<feature type="transmembrane region" description="Helical" evidence="10">
    <location>
        <begin position="76"/>
        <end position="98"/>
    </location>
</feature>
<evidence type="ECO:0000256" key="5">
    <source>
        <dbReference type="ARBA" id="ARBA00022741"/>
    </source>
</evidence>
<organism evidence="12 13">
    <name type="scientific">Myxococcus xanthus (strain DK1622)</name>
    <dbReference type="NCBI Taxonomy" id="246197"/>
    <lineage>
        <taxon>Bacteria</taxon>
        <taxon>Pseudomonadati</taxon>
        <taxon>Myxococcota</taxon>
        <taxon>Myxococcia</taxon>
        <taxon>Myxococcales</taxon>
        <taxon>Cystobacterineae</taxon>
        <taxon>Myxococcaceae</taxon>
        <taxon>Myxococcus</taxon>
    </lineage>
</organism>
<name>Q1D7X8_MYXXD</name>
<keyword evidence="7" id="KW-0067">ATP-binding</keyword>
<dbReference type="GO" id="GO:0005524">
    <property type="term" value="F:ATP binding"/>
    <property type="evidence" value="ECO:0007669"/>
    <property type="project" value="UniProtKB-KW"/>
</dbReference>
<dbReference type="PANTHER" id="PTHR43065">
    <property type="entry name" value="SENSOR HISTIDINE KINASE"/>
    <property type="match status" value="1"/>
</dbReference>
<dbReference type="EnsemblBacteria" id="ABF90785">
    <property type="protein sequence ID" value="ABF90785"/>
    <property type="gene ID" value="MXAN_3036"/>
</dbReference>
<dbReference type="Proteomes" id="UP000002402">
    <property type="component" value="Chromosome"/>
</dbReference>
<keyword evidence="4" id="KW-0808">Transferase</keyword>
<reference evidence="12 13" key="1">
    <citation type="journal article" date="2006" name="Proc. Natl. Acad. Sci. U.S.A.">
        <title>Evolution of sensory complexity recorded in a myxobacterial genome.</title>
        <authorList>
            <person name="Goldman B.S."/>
            <person name="Nierman W.C."/>
            <person name="Kaiser D."/>
            <person name="Slater S.C."/>
            <person name="Durkin A.S."/>
            <person name="Eisen J.A."/>
            <person name="Ronning C.M."/>
            <person name="Barbazuk W.B."/>
            <person name="Blanchard M."/>
            <person name="Field C."/>
            <person name="Halling C."/>
            <person name="Hinkle G."/>
            <person name="Iartchuk O."/>
            <person name="Kim H.S."/>
            <person name="Mackenzie C."/>
            <person name="Madupu R."/>
            <person name="Miller N."/>
            <person name="Shvartsbeyn A."/>
            <person name="Sullivan S.A."/>
            <person name="Vaudin M."/>
            <person name="Wiegand R."/>
            <person name="Kaplan H.B."/>
        </authorList>
    </citation>
    <scope>NUCLEOTIDE SEQUENCE [LARGE SCALE GENOMIC DNA]</scope>
    <source>
        <strain evidence="13">DK1622</strain>
    </source>
</reference>
<keyword evidence="9" id="KW-0175">Coiled coil</keyword>